<reference evidence="1 2" key="1">
    <citation type="journal article" date="2019" name="Nat. Med.">
        <title>A library of human gut bacterial isolates paired with longitudinal multiomics data enables mechanistic microbiome research.</title>
        <authorList>
            <person name="Poyet M."/>
            <person name="Groussin M."/>
            <person name="Gibbons S.M."/>
            <person name="Avila-Pacheco J."/>
            <person name="Jiang X."/>
            <person name="Kearney S.M."/>
            <person name="Perrotta A.R."/>
            <person name="Berdy B."/>
            <person name="Zhao S."/>
            <person name="Lieberman T.D."/>
            <person name="Swanson P.K."/>
            <person name="Smith M."/>
            <person name="Roesemann S."/>
            <person name="Alexander J.E."/>
            <person name="Rich S.A."/>
            <person name="Livny J."/>
            <person name="Vlamakis H."/>
            <person name="Clish C."/>
            <person name="Bullock K."/>
            <person name="Deik A."/>
            <person name="Scott J."/>
            <person name="Pierce K.A."/>
            <person name="Xavier R.J."/>
            <person name="Alm E.J."/>
        </authorList>
    </citation>
    <scope>NUCLEOTIDE SEQUENCE [LARGE SCALE GENOMIC DNA]</scope>
    <source>
        <strain evidence="1 2">BIOML-A1</strain>
    </source>
</reference>
<dbReference type="SUPFAM" id="SSF53335">
    <property type="entry name" value="S-adenosyl-L-methionine-dependent methyltransferases"/>
    <property type="match status" value="1"/>
</dbReference>
<dbReference type="Pfam" id="PF13489">
    <property type="entry name" value="Methyltransf_23"/>
    <property type="match status" value="1"/>
</dbReference>
<dbReference type="GO" id="GO:0008168">
    <property type="term" value="F:methyltransferase activity"/>
    <property type="evidence" value="ECO:0007669"/>
    <property type="project" value="UniProtKB-KW"/>
</dbReference>
<sequence length="640" mass="74544">MDLNKYGYNGFAPKPQFNTKFYKGEDLYSDGDIEDEVIKIIAKNETTDYERYINENYSWPVFYHLTRIRQNLLNWYPFNEDADVLEIGCGMGAITELLCKKCSNVTAVELSKRRATATYLRCRAYENLEIIVGNLNDIEFNKKYDYITLIGVLEYQNNYTASENPFKDFLVKIKKLLKPDGKLLIAIENKYGLKYWCGAPEDHSGIPFDGINDYKYSNIARTFSKKQLENIIKQSGFDKTFFYYPLPDYKMPQVIYSDDYLPLNGSVDNWIPYYQPNNKSMISDEEHLYKDLVDNGVFEFFANSFLVECAGTNIEVGRVSYAVDSPFRKAKYSLITAFSKEKGFYKKAEDVSESLLYQIKANHDDIANHGINICKTQVDGNILYIERATGKPLTDILIEAYDSGNKEKIYGLWDRIYDEIKRSSETANELSTNFDFMNTPKLNHDDKILLNAYIDMIHKNCFIDEEGKFKWIDQEWCVKNIPASYLLYHNILELYMSNRYLNTIVSFDEVMEYYGLKDNADYYTVIREQIMNEIFDGYICSNYAKLSKNDNKAIADNVTMLYRSMTEIKLNEVECKVNEVIDKYGIKGMIEYVSSLSNDSILNNIPAVPQFIVRYLKSSEKEKRIIENQVTSYQDIKEQI</sequence>
<evidence type="ECO:0000313" key="1">
    <source>
        <dbReference type="EMBL" id="MSC55990.1"/>
    </source>
</evidence>
<evidence type="ECO:0000313" key="2">
    <source>
        <dbReference type="Proteomes" id="UP000481964"/>
    </source>
</evidence>
<proteinExistence type="predicted"/>
<gene>
    <name evidence="1" type="ORF">GKE48_00765</name>
</gene>
<keyword evidence="1" id="KW-0489">Methyltransferase</keyword>
<name>A0A7C9L8A9_9FIRM</name>
<dbReference type="InterPro" id="IPR029063">
    <property type="entry name" value="SAM-dependent_MTases_sf"/>
</dbReference>
<accession>A0A7C9L8A9</accession>
<dbReference type="Proteomes" id="UP000481964">
    <property type="component" value="Unassembled WGS sequence"/>
</dbReference>
<dbReference type="AlphaFoldDB" id="A0A7C9L8A9"/>
<dbReference type="RefSeq" id="WP_154300263.1">
    <property type="nucleotide sequence ID" value="NZ_WKRD01000001.1"/>
</dbReference>
<dbReference type="EMBL" id="WKRD01000001">
    <property type="protein sequence ID" value="MSC55990.1"/>
    <property type="molecule type" value="Genomic_DNA"/>
</dbReference>
<dbReference type="PANTHER" id="PTHR43861">
    <property type="entry name" value="TRANS-ACONITATE 2-METHYLTRANSFERASE-RELATED"/>
    <property type="match status" value="1"/>
</dbReference>
<protein>
    <submittedName>
        <fullName evidence="1">Methyltransferase domain-containing protein</fullName>
    </submittedName>
</protein>
<dbReference type="GO" id="GO:0032259">
    <property type="term" value="P:methylation"/>
    <property type="evidence" value="ECO:0007669"/>
    <property type="project" value="UniProtKB-KW"/>
</dbReference>
<dbReference type="Gene3D" id="3.40.50.150">
    <property type="entry name" value="Vaccinia Virus protein VP39"/>
    <property type="match status" value="1"/>
</dbReference>
<dbReference type="CDD" id="cd02440">
    <property type="entry name" value="AdoMet_MTases"/>
    <property type="match status" value="1"/>
</dbReference>
<keyword evidence="1" id="KW-0808">Transferase</keyword>
<organism evidence="1 2">
    <name type="scientific">Lachnospira eligens</name>
    <dbReference type="NCBI Taxonomy" id="39485"/>
    <lineage>
        <taxon>Bacteria</taxon>
        <taxon>Bacillati</taxon>
        <taxon>Bacillota</taxon>
        <taxon>Clostridia</taxon>
        <taxon>Lachnospirales</taxon>
        <taxon>Lachnospiraceae</taxon>
        <taxon>Lachnospira</taxon>
    </lineage>
</organism>
<comment type="caution">
    <text evidence="1">The sequence shown here is derived from an EMBL/GenBank/DDBJ whole genome shotgun (WGS) entry which is preliminary data.</text>
</comment>